<accession>W7CX13</accession>
<keyword evidence="3" id="KW-0472">Membrane</keyword>
<dbReference type="EMBL" id="AODH01000020">
    <property type="protein sequence ID" value="EUJ40281.1"/>
    <property type="molecule type" value="Genomic_DNA"/>
</dbReference>
<proteinExistence type="predicted"/>
<reference evidence="4 5" key="1">
    <citation type="submission" date="2012-12" db="EMBL/GenBank/DDBJ databases">
        <title>Novel taxa of Listeriaceae from agricultural environments in the United States.</title>
        <authorList>
            <person name="den Bakker H.C."/>
            <person name="Allred A."/>
            <person name="Warchocki S."/>
            <person name="Wright E.M."/>
            <person name="Burrell A."/>
            <person name="Nightingale K.K."/>
            <person name="Kephart D."/>
            <person name="Wiedmann M."/>
        </authorList>
    </citation>
    <scope>NUCLEOTIDE SEQUENCE [LARGE SCALE GENOMIC DNA]</scope>
    <source>
        <strain evidence="4 5">FSL F6-1037</strain>
    </source>
</reference>
<dbReference type="RefSeq" id="WP_035314173.1">
    <property type="nucleotide sequence ID" value="NZ_AODH01000020.1"/>
</dbReference>
<dbReference type="Proteomes" id="UP000019243">
    <property type="component" value="Unassembled WGS sequence"/>
</dbReference>
<evidence type="ECO:0008006" key="6">
    <source>
        <dbReference type="Google" id="ProtNLM"/>
    </source>
</evidence>
<keyword evidence="3" id="KW-1133">Transmembrane helix</keyword>
<dbReference type="Pfam" id="PF15980">
    <property type="entry name" value="ComGF"/>
    <property type="match status" value="1"/>
</dbReference>
<dbReference type="OrthoDB" id="2185379at2"/>
<evidence type="ECO:0000256" key="2">
    <source>
        <dbReference type="ARBA" id="ARBA00023287"/>
    </source>
</evidence>
<protein>
    <recommendedName>
        <fullName evidence="6">Prepilin-type N-terminal cleavage/methylation domain-containing protein</fullName>
    </recommendedName>
</protein>
<keyword evidence="3" id="KW-0812">Transmembrane</keyword>
<dbReference type="STRING" id="1265861.BCAMP_05496"/>
<gene>
    <name evidence="4" type="ORF">BCAMP_05496</name>
</gene>
<evidence type="ECO:0000256" key="1">
    <source>
        <dbReference type="ARBA" id="ARBA00004241"/>
    </source>
</evidence>
<dbReference type="InterPro" id="IPR012902">
    <property type="entry name" value="N_methyl_site"/>
</dbReference>
<dbReference type="NCBIfam" id="TIGR02532">
    <property type="entry name" value="IV_pilin_GFxxxE"/>
    <property type="match status" value="1"/>
</dbReference>
<dbReference type="InterPro" id="IPR016977">
    <property type="entry name" value="ComGF"/>
</dbReference>
<dbReference type="Pfam" id="PF07963">
    <property type="entry name" value="N_methyl"/>
    <property type="match status" value="1"/>
</dbReference>
<evidence type="ECO:0000313" key="5">
    <source>
        <dbReference type="Proteomes" id="UP000019243"/>
    </source>
</evidence>
<keyword evidence="2" id="KW-0178">Competence</keyword>
<feature type="transmembrane region" description="Helical" evidence="3">
    <location>
        <begin position="20"/>
        <end position="40"/>
    </location>
</feature>
<organism evidence="4 5">
    <name type="scientific">Brochothrix campestris FSL F6-1037</name>
    <dbReference type="NCBI Taxonomy" id="1265861"/>
    <lineage>
        <taxon>Bacteria</taxon>
        <taxon>Bacillati</taxon>
        <taxon>Bacillota</taxon>
        <taxon>Bacilli</taxon>
        <taxon>Bacillales</taxon>
        <taxon>Listeriaceae</taxon>
        <taxon>Brochothrix</taxon>
    </lineage>
</organism>
<dbReference type="GO" id="GO:0030420">
    <property type="term" value="P:establishment of competence for transformation"/>
    <property type="evidence" value="ECO:0007669"/>
    <property type="project" value="UniProtKB-KW"/>
</dbReference>
<evidence type="ECO:0000313" key="4">
    <source>
        <dbReference type="EMBL" id="EUJ40281.1"/>
    </source>
</evidence>
<name>W7CX13_9LIST</name>
<keyword evidence="5" id="KW-1185">Reference proteome</keyword>
<sequence length="153" mass="17352">MKSGDGGPPKKRLRANGFTLIEVLVSLLILPLVMQLIVGITQSVMQVQERWLVRQTETDWHFMLIQLQRLGADLRTINTTPTKLGWYLNDGEALHFQLKNDKLMMTTAKGGNITLLYEVDTANSSFEARSQTTAWHIELKGRGYYYLETPAPS</sequence>
<comment type="subcellular location">
    <subcellularLocation>
        <location evidence="1">Cell surface</location>
    </subcellularLocation>
</comment>
<comment type="caution">
    <text evidence="4">The sequence shown here is derived from an EMBL/GenBank/DDBJ whole genome shotgun (WGS) entry which is preliminary data.</text>
</comment>
<evidence type="ECO:0000256" key="3">
    <source>
        <dbReference type="SAM" id="Phobius"/>
    </source>
</evidence>
<dbReference type="AlphaFoldDB" id="W7CX13"/>
<dbReference type="GO" id="GO:0009986">
    <property type="term" value="C:cell surface"/>
    <property type="evidence" value="ECO:0007669"/>
    <property type="project" value="UniProtKB-SubCell"/>
</dbReference>